<dbReference type="NCBIfam" id="TIGR00112">
    <property type="entry name" value="proC"/>
    <property type="match status" value="1"/>
</dbReference>
<dbReference type="OrthoDB" id="9805754at2"/>
<dbReference type="SUPFAM" id="SSF48179">
    <property type="entry name" value="6-phosphogluconate dehydrogenase C-terminal domain-like"/>
    <property type="match status" value="1"/>
</dbReference>
<dbReference type="Gene3D" id="3.40.50.720">
    <property type="entry name" value="NAD(P)-binding Rossmann-like Domain"/>
    <property type="match status" value="1"/>
</dbReference>
<feature type="domain" description="Pyrroline-5-carboxylate reductase catalytic N-terminal" evidence="8">
    <location>
        <begin position="2"/>
        <end position="98"/>
    </location>
</feature>
<evidence type="ECO:0000256" key="7">
    <source>
        <dbReference type="PIRSR" id="PIRSR000193-1"/>
    </source>
</evidence>
<comment type="pathway">
    <text evidence="5">Amino-acid biosynthesis; L-proline biosynthesis; L-proline from L-glutamate 5-semialdehyde: step 1/1.</text>
</comment>
<dbReference type="PANTHER" id="PTHR11645:SF0">
    <property type="entry name" value="PYRROLINE-5-CARBOXYLATE REDUCTASE 3"/>
    <property type="match status" value="1"/>
</dbReference>
<comment type="subcellular location">
    <subcellularLocation>
        <location evidence="5">Cytoplasm</location>
    </subcellularLocation>
</comment>
<keyword evidence="5" id="KW-0641">Proline biosynthesis</keyword>
<dbReference type="PANTHER" id="PTHR11645">
    <property type="entry name" value="PYRROLINE-5-CARBOXYLATE REDUCTASE"/>
    <property type="match status" value="1"/>
</dbReference>
<feature type="binding site" evidence="7">
    <location>
        <position position="53"/>
    </location>
    <ligand>
        <name>NADPH</name>
        <dbReference type="ChEBI" id="CHEBI:57783"/>
    </ligand>
</feature>
<feature type="binding site" evidence="7">
    <location>
        <begin position="5"/>
        <end position="10"/>
    </location>
    <ligand>
        <name>NADP(+)</name>
        <dbReference type="ChEBI" id="CHEBI:58349"/>
    </ligand>
</feature>
<evidence type="ECO:0000256" key="6">
    <source>
        <dbReference type="NCBIfam" id="TIGR00112"/>
    </source>
</evidence>
<keyword evidence="2 5" id="KW-0521">NADP</keyword>
<dbReference type="InterPro" id="IPR000304">
    <property type="entry name" value="Pyrroline-COOH_reductase"/>
</dbReference>
<keyword evidence="3 5" id="KW-0560">Oxidoreductase</keyword>
<comment type="similarity">
    <text evidence="1 5">Belongs to the pyrroline-5-carboxylate reductase family.</text>
</comment>
<dbReference type="Proteomes" id="UP000270021">
    <property type="component" value="Chromosome"/>
</dbReference>
<evidence type="ECO:0000259" key="8">
    <source>
        <dbReference type="Pfam" id="PF03807"/>
    </source>
</evidence>
<dbReference type="InterPro" id="IPR036291">
    <property type="entry name" value="NAD(P)-bd_dom_sf"/>
</dbReference>
<dbReference type="AlphaFoldDB" id="A0A3Q8WTH4"/>
<proteinExistence type="inferred from homology"/>
<dbReference type="InterPro" id="IPR008927">
    <property type="entry name" value="6-PGluconate_DH-like_C_sf"/>
</dbReference>
<dbReference type="GO" id="GO:0004735">
    <property type="term" value="F:pyrroline-5-carboxylate reductase activity"/>
    <property type="evidence" value="ECO:0007669"/>
    <property type="project" value="UniProtKB-UniRule"/>
</dbReference>
<evidence type="ECO:0000256" key="1">
    <source>
        <dbReference type="ARBA" id="ARBA00005525"/>
    </source>
</evidence>
<dbReference type="SUPFAM" id="SSF51735">
    <property type="entry name" value="NAD(P)-binding Rossmann-fold domains"/>
    <property type="match status" value="1"/>
</dbReference>
<dbReference type="EMBL" id="CP034438">
    <property type="protein sequence ID" value="AZN29750.1"/>
    <property type="molecule type" value="Genomic_DNA"/>
</dbReference>
<name>A0A3Q8WTH4_9ACTO</name>
<evidence type="ECO:0000256" key="5">
    <source>
        <dbReference type="HAMAP-Rule" id="MF_01925"/>
    </source>
</evidence>
<comment type="function">
    <text evidence="4 5">Catalyzes the reduction of 1-pyrroline-5-carboxylate (PCA) to L-proline.</text>
</comment>
<evidence type="ECO:0000313" key="11">
    <source>
        <dbReference type="Proteomes" id="UP000270021"/>
    </source>
</evidence>
<evidence type="ECO:0000256" key="2">
    <source>
        <dbReference type="ARBA" id="ARBA00022857"/>
    </source>
</evidence>
<accession>A0A3Q8WTH4</accession>
<keyword evidence="5" id="KW-0963">Cytoplasm</keyword>
<dbReference type="FunFam" id="1.10.3730.10:FF:000001">
    <property type="entry name" value="Pyrroline-5-carboxylate reductase"/>
    <property type="match status" value="1"/>
</dbReference>
<evidence type="ECO:0000256" key="4">
    <source>
        <dbReference type="ARBA" id="ARBA00058118"/>
    </source>
</evidence>
<feature type="binding site" evidence="7">
    <location>
        <begin position="69"/>
        <end position="72"/>
    </location>
    <ligand>
        <name>NADP(+)</name>
        <dbReference type="ChEBI" id="CHEBI:58349"/>
    </ligand>
</feature>
<keyword evidence="11" id="KW-1185">Reference proteome</keyword>
<dbReference type="PIRSF" id="PIRSF000193">
    <property type="entry name" value="Pyrrol-5-carb_rd"/>
    <property type="match status" value="1"/>
</dbReference>
<dbReference type="HAMAP" id="MF_01925">
    <property type="entry name" value="P5C_reductase"/>
    <property type="match status" value="1"/>
</dbReference>
<dbReference type="InterPro" id="IPR029036">
    <property type="entry name" value="P5CR_dimer"/>
</dbReference>
<evidence type="ECO:0000259" key="9">
    <source>
        <dbReference type="Pfam" id="PF14748"/>
    </source>
</evidence>
<dbReference type="EC" id="1.5.1.2" evidence="5 6"/>
<organism evidence="10 11">
    <name type="scientific">Flaviflexus salsibiostraticola</name>
    <dbReference type="NCBI Taxonomy" id="1282737"/>
    <lineage>
        <taxon>Bacteria</taxon>
        <taxon>Bacillati</taxon>
        <taxon>Actinomycetota</taxon>
        <taxon>Actinomycetes</taxon>
        <taxon>Actinomycetales</taxon>
        <taxon>Actinomycetaceae</taxon>
        <taxon>Flaviflexus</taxon>
    </lineage>
</organism>
<feature type="domain" description="Pyrroline-5-carboxylate reductase dimerisation" evidence="9">
    <location>
        <begin position="162"/>
        <end position="269"/>
    </location>
</feature>
<protein>
    <recommendedName>
        <fullName evidence="5 6">Pyrroline-5-carboxylate reductase</fullName>
        <shortName evidence="5">P5C reductase</shortName>
        <shortName evidence="5">P5CR</shortName>
        <ecNumber evidence="5 6">1.5.1.2</ecNumber>
    </recommendedName>
    <alternativeName>
        <fullName evidence="5">PCA reductase</fullName>
    </alternativeName>
</protein>
<gene>
    <name evidence="5 10" type="primary">proC</name>
    <name evidence="10" type="ORF">EJO69_05075</name>
</gene>
<sequence>MIGFLGSGNMARAIVMGLVAGDYDPSEIVVSARDPRNAERLAHAAGVDFAGSNMELVDMIGTDGTLILAVKPHLIPGVLEEVRDALEGTSILVVSLAAGTSLAMLEKSLPEGQAVVRTMPNVNSQIGAGMTGICGNDHTTEAHLDTVFAIFDAIGEVAHIAEREFPAFTALAGCSPGYTFEYIEALARGGVANGIPKAQAVRIAAQAVLGSAQMVLERASDGLSPANLRDTVSSPGGTTIAGMIAMEDAGFSAAVVRGVQASVDRDLEMQKES</sequence>
<dbReference type="RefSeq" id="WP_126039900.1">
    <property type="nucleotide sequence ID" value="NZ_CP034438.1"/>
</dbReference>
<evidence type="ECO:0000256" key="3">
    <source>
        <dbReference type="ARBA" id="ARBA00023002"/>
    </source>
</evidence>
<comment type="catalytic activity">
    <reaction evidence="5">
        <text>L-proline + NAD(+) = (S)-1-pyrroline-5-carboxylate + NADH + 2 H(+)</text>
        <dbReference type="Rhea" id="RHEA:14105"/>
        <dbReference type="ChEBI" id="CHEBI:15378"/>
        <dbReference type="ChEBI" id="CHEBI:17388"/>
        <dbReference type="ChEBI" id="CHEBI:57540"/>
        <dbReference type="ChEBI" id="CHEBI:57945"/>
        <dbReference type="ChEBI" id="CHEBI:60039"/>
        <dbReference type="EC" id="1.5.1.2"/>
    </reaction>
</comment>
<dbReference type="Pfam" id="PF14748">
    <property type="entry name" value="P5CR_dimer"/>
    <property type="match status" value="1"/>
</dbReference>
<dbReference type="UniPathway" id="UPA00098">
    <property type="reaction ID" value="UER00361"/>
</dbReference>
<keyword evidence="5" id="KW-0028">Amino-acid biosynthesis</keyword>
<dbReference type="GO" id="GO:0055129">
    <property type="term" value="P:L-proline biosynthetic process"/>
    <property type="evidence" value="ECO:0007669"/>
    <property type="project" value="UniProtKB-UniRule"/>
</dbReference>
<dbReference type="GO" id="GO:0005737">
    <property type="term" value="C:cytoplasm"/>
    <property type="evidence" value="ECO:0007669"/>
    <property type="project" value="UniProtKB-SubCell"/>
</dbReference>
<dbReference type="KEGG" id="fsl:EJO69_05075"/>
<dbReference type="InterPro" id="IPR028939">
    <property type="entry name" value="P5C_Rdtase_cat_N"/>
</dbReference>
<reference evidence="10 11" key="1">
    <citation type="submission" date="2018-12" db="EMBL/GenBank/DDBJ databases">
        <title>Complete genome sequence of Flaviflexus salsibiostraticola KCTC 33148.</title>
        <authorList>
            <person name="Bae J.-W."/>
        </authorList>
    </citation>
    <scope>NUCLEOTIDE SEQUENCE [LARGE SCALE GENOMIC DNA]</scope>
    <source>
        <strain evidence="10 11">KCTC 33148</strain>
    </source>
</reference>
<dbReference type="Pfam" id="PF03807">
    <property type="entry name" value="F420_oxidored"/>
    <property type="match status" value="1"/>
</dbReference>
<dbReference type="Gene3D" id="1.10.3730.10">
    <property type="entry name" value="ProC C-terminal domain-like"/>
    <property type="match status" value="1"/>
</dbReference>
<evidence type="ECO:0000313" key="10">
    <source>
        <dbReference type="EMBL" id="AZN29750.1"/>
    </source>
</evidence>
<comment type="catalytic activity">
    <reaction evidence="5">
        <text>L-proline + NADP(+) = (S)-1-pyrroline-5-carboxylate + NADPH + 2 H(+)</text>
        <dbReference type="Rhea" id="RHEA:14109"/>
        <dbReference type="ChEBI" id="CHEBI:15378"/>
        <dbReference type="ChEBI" id="CHEBI:17388"/>
        <dbReference type="ChEBI" id="CHEBI:57783"/>
        <dbReference type="ChEBI" id="CHEBI:58349"/>
        <dbReference type="ChEBI" id="CHEBI:60039"/>
        <dbReference type="EC" id="1.5.1.2"/>
    </reaction>
</comment>